<reference evidence="2 3" key="1">
    <citation type="journal article" date="2016" name="Nat. Commun.">
        <title>Thousands of microbial genomes shed light on interconnected biogeochemical processes in an aquifer system.</title>
        <authorList>
            <person name="Anantharaman K."/>
            <person name="Brown C.T."/>
            <person name="Hug L.A."/>
            <person name="Sharon I."/>
            <person name="Castelle C.J."/>
            <person name="Probst A.J."/>
            <person name="Thomas B.C."/>
            <person name="Singh A."/>
            <person name="Wilkins M.J."/>
            <person name="Karaoz U."/>
            <person name="Brodie E.L."/>
            <person name="Williams K.H."/>
            <person name="Hubbard S.S."/>
            <person name="Banfield J.F."/>
        </authorList>
    </citation>
    <scope>NUCLEOTIDE SEQUENCE [LARGE SCALE GENOMIC DNA]</scope>
</reference>
<keyword evidence="1" id="KW-0472">Membrane</keyword>
<feature type="transmembrane region" description="Helical" evidence="1">
    <location>
        <begin position="7"/>
        <end position="29"/>
    </location>
</feature>
<sequence length="72" mass="7588">MKINKKISYAVSVIFISTGVLLFKFPGIIDFFVGAKAKNMGIDLSGLGILYLSAILFAGGIILAALTAVSHK</sequence>
<evidence type="ECO:0000313" key="2">
    <source>
        <dbReference type="EMBL" id="OGF81520.1"/>
    </source>
</evidence>
<name>A0A1F5X0Y4_9BACT</name>
<proteinExistence type="predicted"/>
<dbReference type="AlphaFoldDB" id="A0A1F5X0Y4"/>
<dbReference type="Proteomes" id="UP000178114">
    <property type="component" value="Unassembled WGS sequence"/>
</dbReference>
<gene>
    <name evidence="2" type="ORF">A2930_03800</name>
</gene>
<accession>A0A1F5X0Y4</accession>
<evidence type="ECO:0000313" key="3">
    <source>
        <dbReference type="Proteomes" id="UP000178114"/>
    </source>
</evidence>
<organism evidence="2 3">
    <name type="scientific">Candidatus Giovannonibacteria bacterium RIFCSPLOWO2_01_FULL_45_34</name>
    <dbReference type="NCBI Taxonomy" id="1798351"/>
    <lineage>
        <taxon>Bacteria</taxon>
        <taxon>Candidatus Giovannoniibacteriota</taxon>
    </lineage>
</organism>
<feature type="transmembrane region" description="Helical" evidence="1">
    <location>
        <begin position="49"/>
        <end position="69"/>
    </location>
</feature>
<protein>
    <submittedName>
        <fullName evidence="2">Uncharacterized protein</fullName>
    </submittedName>
</protein>
<keyword evidence="1" id="KW-0812">Transmembrane</keyword>
<dbReference type="STRING" id="1798351.A2930_03800"/>
<comment type="caution">
    <text evidence="2">The sequence shown here is derived from an EMBL/GenBank/DDBJ whole genome shotgun (WGS) entry which is preliminary data.</text>
</comment>
<evidence type="ECO:0000256" key="1">
    <source>
        <dbReference type="SAM" id="Phobius"/>
    </source>
</evidence>
<dbReference type="EMBL" id="MFID01000009">
    <property type="protein sequence ID" value="OGF81520.1"/>
    <property type="molecule type" value="Genomic_DNA"/>
</dbReference>
<keyword evidence="1" id="KW-1133">Transmembrane helix</keyword>